<gene>
    <name evidence="7" type="ORF">HLUCCA11_07150</name>
</gene>
<protein>
    <submittedName>
        <fullName evidence="7">NitT/TauT family transport system substrate-binding protein</fullName>
    </submittedName>
</protein>
<evidence type="ECO:0000256" key="2">
    <source>
        <dbReference type="ARBA" id="ARBA00010742"/>
    </source>
</evidence>
<dbReference type="InterPro" id="IPR010067">
    <property type="entry name" value="ABC_SsuA_sub-bd"/>
</dbReference>
<sequence>MPHPLSPIRRRHLLQLLAGASGAAVLHACTPSSDSSSESTPASGAAMSMTMGSISWVGQVPIYIAQDKGFYEEEGLDFELRIFGAGGEYMSAFLSNQLDGVSPVSSEAIIMKSQGKDFKIVLVQDSSLGGDGILAKNSIASIADFKGKKVAVDTGGVSYFFLLQVLKEAGLSKDDITAVNTDPAAAAAAFQSNNVDIAVTYAPYLSEAAEAVPDGRVIYDSSQMPTAITDLYLFDTGYIESNPEAVQAFVNATMKGLQYLQDNPEEGIAIGAAALEMEPEDLASDLEGFQLPDKETNLQMLAQPDSDLYLATTLQELADFLLAEEQIETKLEDMDLLLDPQFIEAAT</sequence>
<dbReference type="InterPro" id="IPR015168">
    <property type="entry name" value="SsuA/THI5"/>
</dbReference>
<dbReference type="PANTHER" id="PTHR30024:SF47">
    <property type="entry name" value="TAURINE-BINDING PERIPLASMIC PROTEIN"/>
    <property type="match status" value="1"/>
</dbReference>
<dbReference type="PROSITE" id="PS51318">
    <property type="entry name" value="TAT"/>
    <property type="match status" value="1"/>
</dbReference>
<dbReference type="CDD" id="cd13563">
    <property type="entry name" value="PBP2_SsuA_like_6"/>
    <property type="match status" value="1"/>
</dbReference>
<dbReference type="EMBL" id="LJZR01000007">
    <property type="protein sequence ID" value="KPQ36304.1"/>
    <property type="molecule type" value="Genomic_DNA"/>
</dbReference>
<dbReference type="InterPro" id="IPR006311">
    <property type="entry name" value="TAT_signal"/>
</dbReference>
<dbReference type="Gene3D" id="3.40.190.10">
    <property type="entry name" value="Periplasmic binding protein-like II"/>
    <property type="match status" value="2"/>
</dbReference>
<feature type="signal peptide" evidence="5">
    <location>
        <begin position="1"/>
        <end position="28"/>
    </location>
</feature>
<dbReference type="STRING" id="1666911.HLUCCA11_07150"/>
<feature type="domain" description="SsuA/THI5-like" evidence="6">
    <location>
        <begin position="60"/>
        <end position="266"/>
    </location>
</feature>
<evidence type="ECO:0000256" key="3">
    <source>
        <dbReference type="ARBA" id="ARBA00022448"/>
    </source>
</evidence>
<dbReference type="SUPFAM" id="SSF53850">
    <property type="entry name" value="Periplasmic binding protein-like II"/>
    <property type="match status" value="1"/>
</dbReference>
<evidence type="ECO:0000256" key="5">
    <source>
        <dbReference type="SAM" id="SignalP"/>
    </source>
</evidence>
<comment type="similarity">
    <text evidence="2">Belongs to the bacterial solute-binding protein SsuA/TauA family.</text>
</comment>
<organism evidence="7 8">
    <name type="scientific">Phormidesmis priestleyi Ana</name>
    <dbReference type="NCBI Taxonomy" id="1666911"/>
    <lineage>
        <taxon>Bacteria</taxon>
        <taxon>Bacillati</taxon>
        <taxon>Cyanobacteriota</taxon>
        <taxon>Cyanophyceae</taxon>
        <taxon>Leptolyngbyales</taxon>
        <taxon>Leptolyngbyaceae</taxon>
        <taxon>Phormidesmis</taxon>
    </lineage>
</organism>
<evidence type="ECO:0000256" key="4">
    <source>
        <dbReference type="ARBA" id="ARBA00022729"/>
    </source>
</evidence>
<dbReference type="PANTHER" id="PTHR30024">
    <property type="entry name" value="ALIPHATIC SULFONATES-BINDING PROTEIN-RELATED"/>
    <property type="match status" value="1"/>
</dbReference>
<dbReference type="GO" id="GO:0016020">
    <property type="term" value="C:membrane"/>
    <property type="evidence" value="ECO:0007669"/>
    <property type="project" value="InterPro"/>
</dbReference>
<evidence type="ECO:0000313" key="8">
    <source>
        <dbReference type="Proteomes" id="UP000050465"/>
    </source>
</evidence>
<dbReference type="Pfam" id="PF09084">
    <property type="entry name" value="NMT1"/>
    <property type="match status" value="1"/>
</dbReference>
<proteinExistence type="inferred from homology"/>
<evidence type="ECO:0000256" key="1">
    <source>
        <dbReference type="ARBA" id="ARBA00004418"/>
    </source>
</evidence>
<dbReference type="NCBIfam" id="TIGR01728">
    <property type="entry name" value="SsuA_fam"/>
    <property type="match status" value="1"/>
</dbReference>
<evidence type="ECO:0000313" key="7">
    <source>
        <dbReference type="EMBL" id="KPQ36304.1"/>
    </source>
</evidence>
<feature type="chain" id="PRO_5006147637" evidence="5">
    <location>
        <begin position="29"/>
        <end position="347"/>
    </location>
</feature>
<keyword evidence="4 5" id="KW-0732">Signal</keyword>
<dbReference type="PATRIC" id="fig|1666911.3.peg.5029"/>
<dbReference type="AlphaFoldDB" id="A0A0P8A097"/>
<comment type="caution">
    <text evidence="7">The sequence shown here is derived from an EMBL/GenBank/DDBJ whole genome shotgun (WGS) entry which is preliminary data.</text>
</comment>
<evidence type="ECO:0000259" key="6">
    <source>
        <dbReference type="Pfam" id="PF09084"/>
    </source>
</evidence>
<dbReference type="GO" id="GO:0042597">
    <property type="term" value="C:periplasmic space"/>
    <property type="evidence" value="ECO:0007669"/>
    <property type="project" value="UniProtKB-SubCell"/>
</dbReference>
<name>A0A0P8A097_9CYAN</name>
<reference evidence="7 8" key="1">
    <citation type="submission" date="2015-09" db="EMBL/GenBank/DDBJ databases">
        <title>Identification and resolution of microdiversity through metagenomic sequencing of parallel consortia.</title>
        <authorList>
            <person name="Nelson W.C."/>
            <person name="Romine M.F."/>
            <person name="Lindemann S.R."/>
        </authorList>
    </citation>
    <scope>NUCLEOTIDE SEQUENCE [LARGE SCALE GENOMIC DNA]</scope>
    <source>
        <strain evidence="7">Ana</strain>
    </source>
</reference>
<comment type="subcellular location">
    <subcellularLocation>
        <location evidence="1">Periplasm</location>
    </subcellularLocation>
</comment>
<dbReference type="Proteomes" id="UP000050465">
    <property type="component" value="Unassembled WGS sequence"/>
</dbReference>
<keyword evidence="3" id="KW-0813">Transport</keyword>
<accession>A0A0P8A097</accession>
<dbReference type="GO" id="GO:0042626">
    <property type="term" value="F:ATPase-coupled transmembrane transporter activity"/>
    <property type="evidence" value="ECO:0007669"/>
    <property type="project" value="InterPro"/>
</dbReference>